<evidence type="ECO:0000256" key="6">
    <source>
        <dbReference type="SAM" id="MobiDB-lite"/>
    </source>
</evidence>
<name>H2ZJS7_CIOSA</name>
<keyword evidence="4" id="KW-0804">Transcription</keyword>
<dbReference type="GeneTree" id="ENSGT00940000161565"/>
<evidence type="ECO:0000256" key="2">
    <source>
        <dbReference type="ARBA" id="ARBA00009368"/>
    </source>
</evidence>
<dbReference type="GO" id="GO:0016251">
    <property type="term" value="F:RNA polymerase II general transcription initiation factor activity"/>
    <property type="evidence" value="ECO:0007669"/>
    <property type="project" value="TreeGrafter"/>
</dbReference>
<evidence type="ECO:0000259" key="7">
    <source>
        <dbReference type="SMART" id="SM01370"/>
    </source>
</evidence>
<dbReference type="Ensembl" id="ENSCSAVT00000018037.1">
    <property type="protein sequence ID" value="ENSCSAVP00000017843.1"/>
    <property type="gene ID" value="ENSCSAVG00000010502.1"/>
</dbReference>
<dbReference type="PANTHER" id="PTHR12228:SF0">
    <property type="entry name" value="TATA-BOX BINDING PROTEIN ASSOCIATED FACTOR 7"/>
    <property type="match status" value="1"/>
</dbReference>
<evidence type="ECO:0000313" key="9">
    <source>
        <dbReference type="Proteomes" id="UP000007875"/>
    </source>
</evidence>
<feature type="domain" description="TAFII55 protein conserved region" evidence="7">
    <location>
        <begin position="1"/>
        <end position="86"/>
    </location>
</feature>
<dbReference type="CDD" id="cd08047">
    <property type="entry name" value="TAF7"/>
    <property type="match status" value="1"/>
</dbReference>
<protein>
    <recommendedName>
        <fullName evidence="7">TAFII55 protein conserved region domain-containing protein</fullName>
    </recommendedName>
</protein>
<dbReference type="GO" id="GO:0051123">
    <property type="term" value="P:RNA polymerase II preinitiation complex assembly"/>
    <property type="evidence" value="ECO:0007669"/>
    <property type="project" value="TreeGrafter"/>
</dbReference>
<dbReference type="InterPro" id="IPR006751">
    <property type="entry name" value="TAFII55_prot_cons_reg"/>
</dbReference>
<feature type="region of interest" description="Disordered" evidence="6">
    <location>
        <begin position="95"/>
        <end position="115"/>
    </location>
</feature>
<sequence length="191" mass="22159">MKTFYKTSDLSQIMICTPQDETDPSNLDKYAGPKDKKFHWQHGVTPPLKNVRKRRFRKTARKKYIDSPDIEKEVKRLLKADMEAVSVHYELINEEEKTPGKVKSESAQSKDIDVTDQDELHKIFQDISSSESEGEKEEVNIDAVEDKDFDLSEVPNGVTVVTDKHERGRLEIKLEQLSSELAELRKRKQRK</sequence>
<feature type="region of interest" description="Disordered" evidence="6">
    <location>
        <begin position="18"/>
        <end position="42"/>
    </location>
</feature>
<keyword evidence="5" id="KW-0539">Nucleus</keyword>
<comment type="subcellular location">
    <subcellularLocation>
        <location evidence="1">Nucleus</location>
    </subcellularLocation>
</comment>
<dbReference type="AlphaFoldDB" id="H2ZJS7"/>
<organism evidence="8 9">
    <name type="scientific">Ciona savignyi</name>
    <name type="common">Pacific transparent sea squirt</name>
    <dbReference type="NCBI Taxonomy" id="51511"/>
    <lineage>
        <taxon>Eukaryota</taxon>
        <taxon>Metazoa</taxon>
        <taxon>Chordata</taxon>
        <taxon>Tunicata</taxon>
        <taxon>Ascidiacea</taxon>
        <taxon>Phlebobranchia</taxon>
        <taxon>Cionidae</taxon>
        <taxon>Ciona</taxon>
    </lineage>
</organism>
<evidence type="ECO:0000256" key="3">
    <source>
        <dbReference type="ARBA" id="ARBA00023015"/>
    </source>
</evidence>
<dbReference type="eggNOG" id="KOG4011">
    <property type="taxonomic scope" value="Eukaryota"/>
</dbReference>
<dbReference type="STRING" id="51511.ENSCSAVP00000017843"/>
<reference evidence="8" key="2">
    <citation type="submission" date="2025-08" db="UniProtKB">
        <authorList>
            <consortium name="Ensembl"/>
        </authorList>
    </citation>
    <scope>IDENTIFICATION</scope>
</reference>
<evidence type="ECO:0000256" key="1">
    <source>
        <dbReference type="ARBA" id="ARBA00004123"/>
    </source>
</evidence>
<evidence type="ECO:0000313" key="8">
    <source>
        <dbReference type="Ensembl" id="ENSCSAVP00000017843.1"/>
    </source>
</evidence>
<evidence type="ECO:0000256" key="5">
    <source>
        <dbReference type="ARBA" id="ARBA00023242"/>
    </source>
</evidence>
<keyword evidence="9" id="KW-1185">Reference proteome</keyword>
<reference evidence="8" key="3">
    <citation type="submission" date="2025-09" db="UniProtKB">
        <authorList>
            <consortium name="Ensembl"/>
        </authorList>
    </citation>
    <scope>IDENTIFICATION</scope>
</reference>
<keyword evidence="3" id="KW-0805">Transcription regulation</keyword>
<dbReference type="GO" id="GO:0005669">
    <property type="term" value="C:transcription factor TFIID complex"/>
    <property type="evidence" value="ECO:0007669"/>
    <property type="project" value="InterPro"/>
</dbReference>
<accession>H2ZJS7</accession>
<dbReference type="SMART" id="SM01370">
    <property type="entry name" value="TAFII55_N"/>
    <property type="match status" value="1"/>
</dbReference>
<dbReference type="InParanoid" id="H2ZJS7"/>
<dbReference type="Proteomes" id="UP000007875">
    <property type="component" value="Unassembled WGS sequence"/>
</dbReference>
<dbReference type="PANTHER" id="PTHR12228">
    <property type="entry name" value="TRANSCRIPTION INITIATION FACTOR TFIID 55 KD SUBUNIT-RELATED"/>
    <property type="match status" value="1"/>
</dbReference>
<comment type="similarity">
    <text evidence="2">Belongs to the TAF7 family.</text>
</comment>
<evidence type="ECO:0000256" key="4">
    <source>
        <dbReference type="ARBA" id="ARBA00023163"/>
    </source>
</evidence>
<dbReference type="InterPro" id="IPR037817">
    <property type="entry name" value="TAF7"/>
</dbReference>
<dbReference type="Pfam" id="PF04658">
    <property type="entry name" value="TAFII55_N"/>
    <property type="match status" value="1"/>
</dbReference>
<proteinExistence type="inferred from homology"/>
<dbReference type="HOGENOM" id="CLU_1424458_0_0_1"/>
<reference evidence="9" key="1">
    <citation type="submission" date="2003-08" db="EMBL/GenBank/DDBJ databases">
        <authorList>
            <person name="Birren B."/>
            <person name="Nusbaum C."/>
            <person name="Abebe A."/>
            <person name="Abouelleil A."/>
            <person name="Adekoya E."/>
            <person name="Ait-zahra M."/>
            <person name="Allen N."/>
            <person name="Allen T."/>
            <person name="An P."/>
            <person name="Anderson M."/>
            <person name="Anderson S."/>
            <person name="Arachchi H."/>
            <person name="Armbruster J."/>
            <person name="Bachantsang P."/>
            <person name="Baldwin J."/>
            <person name="Barry A."/>
            <person name="Bayul T."/>
            <person name="Blitshsteyn B."/>
            <person name="Bloom T."/>
            <person name="Blye J."/>
            <person name="Boguslavskiy L."/>
            <person name="Borowsky M."/>
            <person name="Boukhgalter B."/>
            <person name="Brunache A."/>
            <person name="Butler J."/>
            <person name="Calixte N."/>
            <person name="Calvo S."/>
            <person name="Camarata J."/>
            <person name="Campo K."/>
            <person name="Chang J."/>
            <person name="Cheshatsang Y."/>
            <person name="Citroen M."/>
            <person name="Collymore A."/>
            <person name="Considine T."/>
            <person name="Cook A."/>
            <person name="Cooke P."/>
            <person name="Corum B."/>
            <person name="Cuomo C."/>
            <person name="David R."/>
            <person name="Dawoe T."/>
            <person name="Degray S."/>
            <person name="Dodge S."/>
            <person name="Dooley K."/>
            <person name="Dorje P."/>
            <person name="Dorjee K."/>
            <person name="Dorris L."/>
            <person name="Duffey N."/>
            <person name="Dupes A."/>
            <person name="Elkins T."/>
            <person name="Engels R."/>
            <person name="Erickson J."/>
            <person name="Farina A."/>
            <person name="Faro S."/>
            <person name="Ferreira P."/>
            <person name="Fischer H."/>
            <person name="Fitzgerald M."/>
            <person name="Foley K."/>
            <person name="Gage D."/>
            <person name="Galagan J."/>
            <person name="Gearin G."/>
            <person name="Gnerre S."/>
            <person name="Gnirke A."/>
            <person name="Goyette A."/>
            <person name="Graham J."/>
            <person name="Grandbois E."/>
            <person name="Gyaltsen K."/>
            <person name="Hafez N."/>
            <person name="Hagopian D."/>
            <person name="Hagos B."/>
            <person name="Hall J."/>
            <person name="Hatcher B."/>
            <person name="Heller A."/>
            <person name="Higgins H."/>
            <person name="Honan T."/>
            <person name="Horn A."/>
            <person name="Houde N."/>
            <person name="Hughes L."/>
            <person name="Hulme W."/>
            <person name="Husby E."/>
            <person name="Iliev I."/>
            <person name="Jaffe D."/>
            <person name="Jones C."/>
            <person name="Kamal M."/>
            <person name="Kamat A."/>
            <person name="Kamvysselis M."/>
            <person name="Karlsson E."/>
            <person name="Kells C."/>
            <person name="Kieu A."/>
            <person name="Kisner P."/>
            <person name="Kodira C."/>
            <person name="Kulbokas E."/>
            <person name="Labutti K."/>
            <person name="Lama D."/>
            <person name="Landers T."/>
            <person name="Leger J."/>
            <person name="Levine S."/>
            <person name="Lewis D."/>
            <person name="Lewis T."/>
            <person name="Lindblad-toh K."/>
            <person name="Liu X."/>
            <person name="Lokyitsang T."/>
            <person name="Lokyitsang Y."/>
            <person name="Lucien O."/>
            <person name="Lui A."/>
            <person name="Ma L.J."/>
            <person name="Mabbitt R."/>
            <person name="Macdonald J."/>
            <person name="Maclean C."/>
            <person name="Major J."/>
            <person name="Manning J."/>
            <person name="Marabella R."/>
            <person name="Maru K."/>
            <person name="Matthews C."/>
            <person name="Mauceli E."/>
            <person name="Mccarthy M."/>
            <person name="Mcdonough S."/>
            <person name="Mcghee T."/>
            <person name="Meldrim J."/>
            <person name="Meneus L."/>
            <person name="Mesirov J."/>
            <person name="Mihalev A."/>
            <person name="Mihova T."/>
            <person name="Mikkelsen T."/>
            <person name="Mlenga V."/>
            <person name="Moru K."/>
            <person name="Mozes J."/>
            <person name="Mulrain L."/>
            <person name="Munson G."/>
            <person name="Naylor J."/>
            <person name="Newes C."/>
            <person name="Nguyen C."/>
            <person name="Nguyen N."/>
            <person name="Nguyen T."/>
            <person name="Nicol R."/>
            <person name="Nielsen C."/>
            <person name="Nizzari M."/>
            <person name="Norbu C."/>
            <person name="Norbu N."/>
            <person name="O'donnell P."/>
            <person name="Okoawo O."/>
            <person name="O'leary S."/>
            <person name="Omotosho B."/>
            <person name="O'neill K."/>
            <person name="Osman S."/>
            <person name="Parker S."/>
            <person name="Perrin D."/>
            <person name="Phunkhang P."/>
            <person name="Piqani B."/>
            <person name="Purcell S."/>
            <person name="Rachupka T."/>
            <person name="Ramasamy U."/>
            <person name="Rameau R."/>
            <person name="Ray V."/>
            <person name="Raymond C."/>
            <person name="Retta R."/>
            <person name="Richardson S."/>
            <person name="Rise C."/>
            <person name="Rodriguez J."/>
            <person name="Rogers J."/>
            <person name="Rogov P."/>
            <person name="Rutman M."/>
            <person name="Schupbach R."/>
            <person name="Seaman C."/>
            <person name="Settipalli S."/>
            <person name="Sharpe T."/>
            <person name="Sheridan J."/>
            <person name="Sherpa N."/>
            <person name="Shi J."/>
            <person name="Smirnov S."/>
            <person name="Smith C."/>
            <person name="Sougnez C."/>
            <person name="Spencer B."/>
            <person name="Stalker J."/>
            <person name="Stange-thomann N."/>
            <person name="Stavropoulos S."/>
            <person name="Stetson K."/>
            <person name="Stone C."/>
            <person name="Stone S."/>
            <person name="Stubbs M."/>
            <person name="Talamas J."/>
            <person name="Tchuinga P."/>
            <person name="Tenzing P."/>
            <person name="Tesfaye S."/>
            <person name="Theodore J."/>
            <person name="Thoulutsang Y."/>
            <person name="Topham K."/>
            <person name="Towey S."/>
            <person name="Tsamla T."/>
            <person name="Tsomo N."/>
            <person name="Vallee D."/>
            <person name="Vassiliev H."/>
            <person name="Venkataraman V."/>
            <person name="Vinson J."/>
            <person name="Vo A."/>
            <person name="Wade C."/>
            <person name="Wang S."/>
            <person name="Wangchuk T."/>
            <person name="Wangdi T."/>
            <person name="Whittaker C."/>
            <person name="Wilkinson J."/>
            <person name="Wu Y."/>
            <person name="Wyman D."/>
            <person name="Yadav S."/>
            <person name="Yang S."/>
            <person name="Yang X."/>
            <person name="Yeager S."/>
            <person name="Yee E."/>
            <person name="Young G."/>
            <person name="Zainoun J."/>
            <person name="Zembeck L."/>
            <person name="Zimmer A."/>
            <person name="Zody M."/>
            <person name="Lander E."/>
        </authorList>
    </citation>
    <scope>NUCLEOTIDE SEQUENCE [LARGE SCALE GENOMIC DNA]</scope>
</reference>